<reference evidence="2" key="1">
    <citation type="submission" date="2019-02" db="EMBL/GenBank/DDBJ databases">
        <title>FDA dAtabase for Regulatory Grade micrObial Sequences (FDA-ARGOS): Supporting development and validation of Infectious Disease Dx tests.</title>
        <authorList>
            <person name="Duncan R."/>
            <person name="Fisher C."/>
            <person name="Tallon L."/>
            <person name="Sadzewicz L."/>
            <person name="Sengamalay N."/>
            <person name="Ott S."/>
            <person name="Godinez A."/>
            <person name="Nagaraj S."/>
            <person name="Vavikolanu K."/>
            <person name="Vyas G."/>
            <person name="Nadendla S."/>
            <person name="Aluvathingal J."/>
            <person name="Sichtig H."/>
        </authorList>
    </citation>
    <scope>NUCLEOTIDE SEQUENCE [LARGE SCALE GENOMIC DNA]</scope>
    <source>
        <strain evidence="2">FDAARGOS_360</strain>
    </source>
</reference>
<organism evidence="1 2">
    <name type="scientific">Leishmania donovani</name>
    <dbReference type="NCBI Taxonomy" id="5661"/>
    <lineage>
        <taxon>Eukaryota</taxon>
        <taxon>Discoba</taxon>
        <taxon>Euglenozoa</taxon>
        <taxon>Kinetoplastea</taxon>
        <taxon>Metakinetoplastina</taxon>
        <taxon>Trypanosomatida</taxon>
        <taxon>Trypanosomatidae</taxon>
        <taxon>Leishmaniinae</taxon>
        <taxon>Leishmania</taxon>
    </lineage>
</organism>
<dbReference type="VEuPathDB" id="TriTrypDB:LDHU3_26.3010"/>
<accession>A0A504XY71</accession>
<gene>
    <name evidence="1" type="ORF">CGC20_5575</name>
</gene>
<dbReference type="VEuPathDB" id="TriTrypDB:LdCL_260028700"/>
<name>A0A504XY71_LEIDO</name>
<sequence>MLRCAQHLALSCALSTRRSTHTLNILDSAVVNHPQSGQQLVQPAEVIKETVHQSKDEDTLKNCSVDPEDVNVMNKRDIECIELRKLQYMHSQHGPFIGSQTKDSTPDQVSFRKRRHIVRVPQPEVEYVRTKHR</sequence>
<dbReference type="VEuPathDB" id="TriTrypDB:LdBPK_262300.1"/>
<comment type="caution">
    <text evidence="1">The sequence shown here is derived from an EMBL/GenBank/DDBJ whole genome shotgun (WGS) entry which is preliminary data.</text>
</comment>
<proteinExistence type="predicted"/>
<evidence type="ECO:0000313" key="2">
    <source>
        <dbReference type="Proteomes" id="UP000318821"/>
    </source>
</evidence>
<protein>
    <submittedName>
        <fullName evidence="1">Uncharacterized protein</fullName>
    </submittedName>
</protein>
<evidence type="ECO:0000313" key="1">
    <source>
        <dbReference type="EMBL" id="TPP52098.1"/>
    </source>
</evidence>
<dbReference type="EMBL" id="RHLD01000018">
    <property type="protein sequence ID" value="TPP52098.1"/>
    <property type="molecule type" value="Genomic_DNA"/>
</dbReference>
<dbReference type="AlphaFoldDB" id="A0A504XY71"/>
<dbReference type="Proteomes" id="UP000318821">
    <property type="component" value="Unassembled WGS sequence"/>
</dbReference>